<reference evidence="5 6" key="1">
    <citation type="submission" date="2021-07" db="EMBL/GenBank/DDBJ databases">
        <authorList>
            <person name="Imarazene B."/>
            <person name="Zahm M."/>
            <person name="Klopp C."/>
            <person name="Cabau C."/>
            <person name="Beille S."/>
            <person name="Jouanno E."/>
            <person name="Castinel A."/>
            <person name="Lluch J."/>
            <person name="Gil L."/>
            <person name="Kuchtly C."/>
            <person name="Lopez Roques C."/>
            <person name="Donnadieu C."/>
            <person name="Parrinello H."/>
            <person name="Journot L."/>
            <person name="Du K."/>
            <person name="Schartl M."/>
            <person name="Retaux S."/>
            <person name="Guiguen Y."/>
        </authorList>
    </citation>
    <scope>NUCLEOTIDE SEQUENCE [LARGE SCALE GENOMIC DNA]</scope>
    <source>
        <strain evidence="5">Pach_M1</strain>
        <tissue evidence="5">Testis</tissue>
    </source>
</reference>
<dbReference type="Proteomes" id="UP000752171">
    <property type="component" value="Unassembled WGS sequence"/>
</dbReference>
<comment type="caution">
    <text evidence="5">The sequence shown here is derived from an EMBL/GenBank/DDBJ whole genome shotgun (WGS) entry which is preliminary data.</text>
</comment>
<dbReference type="Gene3D" id="3.10.100.10">
    <property type="entry name" value="Mannose-Binding Protein A, subunit A"/>
    <property type="match status" value="1"/>
</dbReference>
<protein>
    <submittedName>
        <fullName evidence="5">CD209 antigen-like protein E</fullName>
    </submittedName>
</protein>
<dbReference type="SMART" id="SM00034">
    <property type="entry name" value="CLECT"/>
    <property type="match status" value="1"/>
</dbReference>
<keyword evidence="2" id="KW-0175">Coiled coil</keyword>
<name>A0A8T2KRZ1_ASTMX</name>
<feature type="domain" description="C-type lectin" evidence="4">
    <location>
        <begin position="169"/>
        <end position="287"/>
    </location>
</feature>
<dbReference type="PANTHER" id="PTHR22803">
    <property type="entry name" value="MANNOSE, PHOSPHOLIPASE, LECTIN RECEPTOR RELATED"/>
    <property type="match status" value="1"/>
</dbReference>
<evidence type="ECO:0000313" key="6">
    <source>
        <dbReference type="Proteomes" id="UP000752171"/>
    </source>
</evidence>
<dbReference type="Gene3D" id="1.20.5.400">
    <property type="match status" value="1"/>
</dbReference>
<dbReference type="EMBL" id="JAICCE010000025">
    <property type="protein sequence ID" value="KAG9259786.1"/>
    <property type="molecule type" value="Genomic_DNA"/>
</dbReference>
<feature type="transmembrane region" description="Helical" evidence="3">
    <location>
        <begin position="62"/>
        <end position="85"/>
    </location>
</feature>
<dbReference type="InterPro" id="IPR016187">
    <property type="entry name" value="CTDL_fold"/>
</dbReference>
<accession>A0A8T2KRZ1</accession>
<dbReference type="CDD" id="cd03590">
    <property type="entry name" value="CLECT_DC-SIGN_like"/>
    <property type="match status" value="1"/>
</dbReference>
<dbReference type="AlphaFoldDB" id="A0A8T2KRZ1"/>
<feature type="coiled-coil region" evidence="2">
    <location>
        <begin position="85"/>
        <end position="154"/>
    </location>
</feature>
<proteinExistence type="predicted"/>
<keyword evidence="3" id="KW-1133">Transmembrane helix</keyword>
<dbReference type="PROSITE" id="PS50041">
    <property type="entry name" value="C_TYPE_LECTIN_2"/>
    <property type="match status" value="1"/>
</dbReference>
<evidence type="ECO:0000313" key="5">
    <source>
        <dbReference type="EMBL" id="KAG9259786.1"/>
    </source>
</evidence>
<dbReference type="GO" id="GO:0030246">
    <property type="term" value="F:carbohydrate binding"/>
    <property type="evidence" value="ECO:0007669"/>
    <property type="project" value="UniProtKB-KW"/>
</dbReference>
<evidence type="ECO:0000256" key="3">
    <source>
        <dbReference type="SAM" id="Phobius"/>
    </source>
</evidence>
<sequence>MSKSDAEDVIYYNDISRGNLGEIYENVDGVKEREVKREIKNIGSQKNLQTGQDAQWSRCYRLAAVGLGLLCVLLLTAITVLWIQFNHLTAERDQLQTSYTNLTAERDQLQTSYTNLTAERDQLQTSNTNLTNERDQLEARNYGLTLDRDQLQKETDKVIKGIGFYGSYFNSSLYYLTTTKRVWSGSRDECKQKGADLVIINSRGEQEFINKTFLSTEAWLGLTDTANEGDFRWVDGSSVTIQFWWTGEPNNWDGNEDCAITGFRHSKSAILTWADYPCGTSIYGLCEKLLS</sequence>
<keyword evidence="3" id="KW-0472">Membrane</keyword>
<dbReference type="Pfam" id="PF00059">
    <property type="entry name" value="Lectin_C"/>
    <property type="match status" value="1"/>
</dbReference>
<dbReference type="InterPro" id="IPR050111">
    <property type="entry name" value="C-type_lectin/snaclec_domain"/>
</dbReference>
<evidence type="ECO:0000259" key="4">
    <source>
        <dbReference type="PROSITE" id="PS50041"/>
    </source>
</evidence>
<keyword evidence="3" id="KW-0812">Transmembrane</keyword>
<keyword evidence="1" id="KW-0430">Lectin</keyword>
<dbReference type="InterPro" id="IPR033989">
    <property type="entry name" value="CD209-like_CTLD"/>
</dbReference>
<dbReference type="InterPro" id="IPR001304">
    <property type="entry name" value="C-type_lectin-like"/>
</dbReference>
<evidence type="ECO:0000256" key="1">
    <source>
        <dbReference type="ARBA" id="ARBA00022734"/>
    </source>
</evidence>
<evidence type="ECO:0000256" key="2">
    <source>
        <dbReference type="SAM" id="Coils"/>
    </source>
</evidence>
<organism evidence="5 6">
    <name type="scientific">Astyanax mexicanus</name>
    <name type="common">Blind cave fish</name>
    <name type="synonym">Astyanax fasciatus mexicanus</name>
    <dbReference type="NCBI Taxonomy" id="7994"/>
    <lineage>
        <taxon>Eukaryota</taxon>
        <taxon>Metazoa</taxon>
        <taxon>Chordata</taxon>
        <taxon>Craniata</taxon>
        <taxon>Vertebrata</taxon>
        <taxon>Euteleostomi</taxon>
        <taxon>Actinopterygii</taxon>
        <taxon>Neopterygii</taxon>
        <taxon>Teleostei</taxon>
        <taxon>Ostariophysi</taxon>
        <taxon>Characiformes</taxon>
        <taxon>Characoidei</taxon>
        <taxon>Acestrorhamphidae</taxon>
        <taxon>Acestrorhamphinae</taxon>
        <taxon>Astyanax</taxon>
    </lineage>
</organism>
<gene>
    <name evidence="5" type="primary">CLEC17A</name>
    <name evidence="5" type="ORF">AMEX_G27348</name>
</gene>
<dbReference type="InterPro" id="IPR016186">
    <property type="entry name" value="C-type_lectin-like/link_sf"/>
</dbReference>
<dbReference type="SUPFAM" id="SSF56436">
    <property type="entry name" value="C-type lectin-like"/>
    <property type="match status" value="1"/>
</dbReference>